<dbReference type="InterPro" id="IPR036965">
    <property type="entry name" value="Terpene_synth_N_sf"/>
</dbReference>
<dbReference type="GO" id="GO:0010333">
    <property type="term" value="F:terpene synthase activity"/>
    <property type="evidence" value="ECO:0007669"/>
    <property type="project" value="InterPro"/>
</dbReference>
<gene>
    <name evidence="4" type="ORF">WN944_009291</name>
</gene>
<organism evidence="4 5">
    <name type="scientific">Citrus x changshan-huyou</name>
    <dbReference type="NCBI Taxonomy" id="2935761"/>
    <lineage>
        <taxon>Eukaryota</taxon>
        <taxon>Viridiplantae</taxon>
        <taxon>Streptophyta</taxon>
        <taxon>Embryophyta</taxon>
        <taxon>Tracheophyta</taxon>
        <taxon>Spermatophyta</taxon>
        <taxon>Magnoliopsida</taxon>
        <taxon>eudicotyledons</taxon>
        <taxon>Gunneridae</taxon>
        <taxon>Pentapetalae</taxon>
        <taxon>rosids</taxon>
        <taxon>malvids</taxon>
        <taxon>Sapindales</taxon>
        <taxon>Rutaceae</taxon>
        <taxon>Aurantioideae</taxon>
        <taxon>Citrus</taxon>
    </lineage>
</organism>
<keyword evidence="1" id="KW-0479">Metal-binding</keyword>
<dbReference type="InterPro" id="IPR005630">
    <property type="entry name" value="Terpene_synthase_metal-bd"/>
</dbReference>
<evidence type="ECO:0000259" key="3">
    <source>
        <dbReference type="Pfam" id="PF03936"/>
    </source>
</evidence>
<feature type="domain" description="Terpene synthase metal-binding" evidence="3">
    <location>
        <begin position="181"/>
        <end position="308"/>
    </location>
</feature>
<accession>A0AAP0MVY3</accession>
<dbReference type="SUPFAM" id="SSF48576">
    <property type="entry name" value="Terpenoid synthases"/>
    <property type="match status" value="1"/>
</dbReference>
<dbReference type="InterPro" id="IPR050148">
    <property type="entry name" value="Terpene_synthase-like"/>
</dbReference>
<dbReference type="AlphaFoldDB" id="A0AAP0MVY3"/>
<keyword evidence="5" id="KW-1185">Reference proteome</keyword>
<dbReference type="Gene3D" id="1.10.600.10">
    <property type="entry name" value="Farnesyl Diphosphate Synthase"/>
    <property type="match status" value="1"/>
</dbReference>
<keyword evidence="2" id="KW-0460">Magnesium</keyword>
<dbReference type="EMBL" id="JBCGBO010000002">
    <property type="protein sequence ID" value="KAK9220867.1"/>
    <property type="molecule type" value="Genomic_DNA"/>
</dbReference>
<dbReference type="PANTHER" id="PTHR31225">
    <property type="entry name" value="OS04G0344100 PROTEIN-RELATED"/>
    <property type="match status" value="1"/>
</dbReference>
<evidence type="ECO:0000256" key="1">
    <source>
        <dbReference type="ARBA" id="ARBA00022723"/>
    </source>
</evidence>
<dbReference type="GO" id="GO:0000287">
    <property type="term" value="F:magnesium ion binding"/>
    <property type="evidence" value="ECO:0007669"/>
    <property type="project" value="InterPro"/>
</dbReference>
<proteinExistence type="predicted"/>
<evidence type="ECO:0000256" key="2">
    <source>
        <dbReference type="ARBA" id="ARBA00022842"/>
    </source>
</evidence>
<reference evidence="4 5" key="1">
    <citation type="submission" date="2024-05" db="EMBL/GenBank/DDBJ databases">
        <title>Haplotype-resolved chromosome-level genome assembly of Huyou (Citrus changshanensis).</title>
        <authorList>
            <person name="Miao C."/>
            <person name="Chen W."/>
            <person name="Wu Y."/>
            <person name="Wang L."/>
            <person name="Zhao S."/>
            <person name="Grierson D."/>
            <person name="Xu C."/>
            <person name="Chen K."/>
        </authorList>
    </citation>
    <scope>NUCLEOTIDE SEQUENCE [LARGE SCALE GENOMIC DNA]</scope>
    <source>
        <strain evidence="4">01-14</strain>
        <tissue evidence="4">Leaf</tissue>
    </source>
</reference>
<protein>
    <recommendedName>
        <fullName evidence="3">Terpene synthase metal-binding domain-containing protein</fullName>
    </recommendedName>
</protein>
<comment type="caution">
    <text evidence="4">The sequence shown here is derived from an EMBL/GenBank/DDBJ whole genome shotgun (WGS) entry which is preliminary data.</text>
</comment>
<sequence>MVLHMFSLSSCSFTKLLHRNQISLGSPRSCHFTPFRVQCLVSAQSSVIRRSAGYEPSIWDYKYIQSLRSEYGGESYAKRIEELKADVRVMLDKAVCKDLEYHITLGTKYKNYETRFTETTIYRNKKVYTPWLLNLDYLDNMGMIQPQKFLKSGQASILALSWALGLELWTIGLATWALRNTKAKWAELCKLYLEEAKWYNSGYTPTFQEYMDNAWICMDFSGNTFGISAYIFTANPLTDEAMECLLGYPNIVRWAAMIVRLVDDLGTSSHELKRGDVAKSIQCYMRETGASEEDARQHIQDLVTSTWMKIVKYS</sequence>
<dbReference type="Pfam" id="PF03936">
    <property type="entry name" value="Terpene_synth_C"/>
    <property type="match status" value="1"/>
</dbReference>
<dbReference type="Proteomes" id="UP001428341">
    <property type="component" value="Unassembled WGS sequence"/>
</dbReference>
<dbReference type="GO" id="GO:0016114">
    <property type="term" value="P:terpenoid biosynthetic process"/>
    <property type="evidence" value="ECO:0007669"/>
    <property type="project" value="InterPro"/>
</dbReference>
<evidence type="ECO:0000313" key="5">
    <source>
        <dbReference type="Proteomes" id="UP001428341"/>
    </source>
</evidence>
<dbReference type="PANTHER" id="PTHR31225:SF9">
    <property type="entry name" value="TERPENE SYNTHASE 10"/>
    <property type="match status" value="1"/>
</dbReference>
<name>A0AAP0MVY3_9ROSI</name>
<dbReference type="Gene3D" id="1.50.10.130">
    <property type="entry name" value="Terpene synthase, N-terminal domain"/>
    <property type="match status" value="1"/>
</dbReference>
<evidence type="ECO:0000313" key="4">
    <source>
        <dbReference type="EMBL" id="KAK9220867.1"/>
    </source>
</evidence>
<dbReference type="InterPro" id="IPR008949">
    <property type="entry name" value="Isoprenoid_synthase_dom_sf"/>
</dbReference>